<sequence length="349" mass="37499">MKLRLLLLLTFPLVLWMAVAGGLVRVGVPVPTSAGGIGWHGALMVGGFFGSLIALERAVALGKRWGWLAPVGAWLGALLLLAGRPEGMLLITAASLMLVAMSVSVWRRQAQNFTFYLAVAAGCWSIGNVLWLMARPLAEVLGWWMAFLVLTIAAERLELSRFAPRPPWAERGFDAVMLLWLAGLLSGAGLLTGLALLALAAWMVRFDVARHTVRGQGLPRFVAICLLSGYAWLALSALALMAGGGYQAGPGYDMALHGVVIGFVLSMVFGHALIILPAVSGLKARYRPQFYLPLLLLNIGLLIRFSGGWLARADWVALGASLNGVALLAFMLLVLNALREGRRRSRPGR</sequence>
<dbReference type="EMBL" id="CP028519">
    <property type="protein sequence ID" value="AVY93052.1"/>
    <property type="molecule type" value="Genomic_DNA"/>
</dbReference>
<reference evidence="2 3" key="1">
    <citation type="submission" date="2018-04" db="EMBL/GenBank/DDBJ databases">
        <title>Denitrifier Microvirgula.</title>
        <authorList>
            <person name="Anderson E."/>
            <person name="Jang J."/>
            <person name="Ishii S."/>
        </authorList>
    </citation>
    <scope>NUCLEOTIDE SEQUENCE [LARGE SCALE GENOMIC DNA]</scope>
    <source>
        <strain evidence="2 3">BE2.4</strain>
    </source>
</reference>
<dbReference type="STRING" id="1122240.GCA_000620105_03723"/>
<proteinExistence type="predicted"/>
<keyword evidence="1" id="KW-1133">Transmembrane helix</keyword>
<accession>A0A2S0P6T2</accession>
<feature type="transmembrane region" description="Helical" evidence="1">
    <location>
        <begin position="177"/>
        <end position="200"/>
    </location>
</feature>
<evidence type="ECO:0008006" key="4">
    <source>
        <dbReference type="Google" id="ProtNLM"/>
    </source>
</evidence>
<evidence type="ECO:0000256" key="1">
    <source>
        <dbReference type="SAM" id="Phobius"/>
    </source>
</evidence>
<dbReference type="RefSeq" id="WP_107888678.1">
    <property type="nucleotide sequence ID" value="NZ_CP028519.1"/>
</dbReference>
<dbReference type="AlphaFoldDB" id="A0A2S0P6T2"/>
<name>A0A2S0P6T2_9NEIS</name>
<gene>
    <name evidence="2" type="ORF">DAI18_02590</name>
</gene>
<feature type="transmembrane region" description="Helical" evidence="1">
    <location>
        <begin position="254"/>
        <end position="278"/>
    </location>
</feature>
<feature type="transmembrane region" description="Helical" evidence="1">
    <location>
        <begin position="221"/>
        <end position="242"/>
    </location>
</feature>
<evidence type="ECO:0000313" key="2">
    <source>
        <dbReference type="EMBL" id="AVY93052.1"/>
    </source>
</evidence>
<dbReference type="OrthoDB" id="9811974at2"/>
<feature type="transmembrane region" description="Helical" evidence="1">
    <location>
        <begin position="315"/>
        <end position="338"/>
    </location>
</feature>
<feature type="transmembrane region" description="Helical" evidence="1">
    <location>
        <begin position="113"/>
        <end position="134"/>
    </location>
</feature>
<keyword evidence="1" id="KW-0812">Transmembrane</keyword>
<feature type="transmembrane region" description="Helical" evidence="1">
    <location>
        <begin position="290"/>
        <end position="309"/>
    </location>
</feature>
<keyword evidence="1" id="KW-0472">Membrane</keyword>
<feature type="transmembrane region" description="Helical" evidence="1">
    <location>
        <begin position="89"/>
        <end position="106"/>
    </location>
</feature>
<feature type="transmembrane region" description="Helical" evidence="1">
    <location>
        <begin position="36"/>
        <end position="55"/>
    </location>
</feature>
<evidence type="ECO:0000313" key="3">
    <source>
        <dbReference type="Proteomes" id="UP000244173"/>
    </source>
</evidence>
<dbReference type="KEGG" id="maer:DAI18_02590"/>
<protein>
    <recommendedName>
        <fullName evidence="4">NnrS family protein</fullName>
    </recommendedName>
</protein>
<feature type="transmembrane region" description="Helical" evidence="1">
    <location>
        <begin position="67"/>
        <end position="83"/>
    </location>
</feature>
<dbReference type="Proteomes" id="UP000244173">
    <property type="component" value="Chromosome"/>
</dbReference>
<keyword evidence="3" id="KW-1185">Reference proteome</keyword>
<organism evidence="2 3">
    <name type="scientific">Microvirgula aerodenitrificans</name>
    <dbReference type="NCBI Taxonomy" id="57480"/>
    <lineage>
        <taxon>Bacteria</taxon>
        <taxon>Pseudomonadati</taxon>
        <taxon>Pseudomonadota</taxon>
        <taxon>Betaproteobacteria</taxon>
        <taxon>Neisseriales</taxon>
        <taxon>Aquaspirillaceae</taxon>
        <taxon>Microvirgula</taxon>
    </lineage>
</organism>